<gene>
    <name evidence="4" type="ORF">C8F04DRAFT_1396841</name>
</gene>
<dbReference type="AlphaFoldDB" id="A0AAD6SR57"/>
<dbReference type="GO" id="GO:0008270">
    <property type="term" value="F:zinc ion binding"/>
    <property type="evidence" value="ECO:0007669"/>
    <property type="project" value="UniProtKB-KW"/>
</dbReference>
<name>A0AAD6SR57_9AGAR</name>
<dbReference type="EMBL" id="JARJCM010000076">
    <property type="protein sequence ID" value="KAJ7032130.1"/>
    <property type="molecule type" value="Genomic_DNA"/>
</dbReference>
<evidence type="ECO:0000313" key="5">
    <source>
        <dbReference type="Proteomes" id="UP001218188"/>
    </source>
</evidence>
<evidence type="ECO:0000256" key="1">
    <source>
        <dbReference type="PROSITE-ProRule" id="PRU00047"/>
    </source>
</evidence>
<keyword evidence="5" id="KW-1185">Reference proteome</keyword>
<dbReference type="PROSITE" id="PS50158">
    <property type="entry name" value="ZF_CCHC"/>
    <property type="match status" value="1"/>
</dbReference>
<feature type="compositionally biased region" description="Low complexity" evidence="2">
    <location>
        <begin position="435"/>
        <end position="445"/>
    </location>
</feature>
<evidence type="ECO:0000259" key="3">
    <source>
        <dbReference type="PROSITE" id="PS50158"/>
    </source>
</evidence>
<dbReference type="InterPro" id="IPR001878">
    <property type="entry name" value="Znf_CCHC"/>
</dbReference>
<feature type="region of interest" description="Disordered" evidence="2">
    <location>
        <begin position="1"/>
        <end position="40"/>
    </location>
</feature>
<sequence length="445" mass="48132">MSQSGNAALAPQGHEFALPSPSSSTSELPDEIPDPPNTPRALIEVIRRVISTNKAKKTSKLTQANYTEIFASLDALDTLISDGEHLESALEKLKRELIAELKSPTPTTPTARTYASAASSPPPVLPPIASSPFSPIPSTAKTSELTILVDKDSDVLSLPPTEIKARVEAAIAATKVEKLAGIALRGVKILSRGRLLVAVDSKKTATLLKQSAVHWIPRIAKNSSLVVPRCQIVVPSVPTTLNPSSPGAAAQLYAMNRSVFMDPSAITSMQWLNPKAVRDPKKKASSLLVTISDVPSADQCIARGLAVESTICYPHRYEEPPLVCFNCQQYGHTQHHCRQSTPTCARCAGPHRSSSCPCTTSSTKCGPGKRCEHYSPRCANCQGKHPSYHRDCPVRISQCELQRERHRGRIFFDPNFDPLSDPHDDDASFFFEPHPTSATPSAPSL</sequence>
<organism evidence="4 5">
    <name type="scientific">Mycena alexandri</name>
    <dbReference type="NCBI Taxonomy" id="1745969"/>
    <lineage>
        <taxon>Eukaryota</taxon>
        <taxon>Fungi</taxon>
        <taxon>Dikarya</taxon>
        <taxon>Basidiomycota</taxon>
        <taxon>Agaricomycotina</taxon>
        <taxon>Agaricomycetes</taxon>
        <taxon>Agaricomycetidae</taxon>
        <taxon>Agaricales</taxon>
        <taxon>Marasmiineae</taxon>
        <taxon>Mycenaceae</taxon>
        <taxon>Mycena</taxon>
    </lineage>
</organism>
<feature type="compositionally biased region" description="Low complexity" evidence="2">
    <location>
        <begin position="104"/>
        <end position="119"/>
    </location>
</feature>
<proteinExistence type="predicted"/>
<feature type="domain" description="CCHC-type" evidence="3">
    <location>
        <begin position="324"/>
        <end position="339"/>
    </location>
</feature>
<keyword evidence="1" id="KW-0863">Zinc-finger</keyword>
<evidence type="ECO:0000313" key="4">
    <source>
        <dbReference type="EMBL" id="KAJ7032130.1"/>
    </source>
</evidence>
<feature type="region of interest" description="Disordered" evidence="2">
    <location>
        <begin position="104"/>
        <end position="131"/>
    </location>
</feature>
<dbReference type="GO" id="GO:0003676">
    <property type="term" value="F:nucleic acid binding"/>
    <property type="evidence" value="ECO:0007669"/>
    <property type="project" value="InterPro"/>
</dbReference>
<comment type="caution">
    <text evidence="4">The sequence shown here is derived from an EMBL/GenBank/DDBJ whole genome shotgun (WGS) entry which is preliminary data.</text>
</comment>
<protein>
    <recommendedName>
        <fullName evidence="3">CCHC-type domain-containing protein</fullName>
    </recommendedName>
</protein>
<reference evidence="4" key="1">
    <citation type="submission" date="2023-03" db="EMBL/GenBank/DDBJ databases">
        <title>Massive genome expansion in bonnet fungi (Mycena s.s.) driven by repeated elements and novel gene families across ecological guilds.</title>
        <authorList>
            <consortium name="Lawrence Berkeley National Laboratory"/>
            <person name="Harder C.B."/>
            <person name="Miyauchi S."/>
            <person name="Viragh M."/>
            <person name="Kuo A."/>
            <person name="Thoen E."/>
            <person name="Andreopoulos B."/>
            <person name="Lu D."/>
            <person name="Skrede I."/>
            <person name="Drula E."/>
            <person name="Henrissat B."/>
            <person name="Morin E."/>
            <person name="Kohler A."/>
            <person name="Barry K."/>
            <person name="LaButti K."/>
            <person name="Morin E."/>
            <person name="Salamov A."/>
            <person name="Lipzen A."/>
            <person name="Mereny Z."/>
            <person name="Hegedus B."/>
            <person name="Baldrian P."/>
            <person name="Stursova M."/>
            <person name="Weitz H."/>
            <person name="Taylor A."/>
            <person name="Grigoriev I.V."/>
            <person name="Nagy L.G."/>
            <person name="Martin F."/>
            <person name="Kauserud H."/>
        </authorList>
    </citation>
    <scope>NUCLEOTIDE SEQUENCE</scope>
    <source>
        <strain evidence="4">CBHHK200</strain>
    </source>
</reference>
<evidence type="ECO:0000256" key="2">
    <source>
        <dbReference type="SAM" id="MobiDB-lite"/>
    </source>
</evidence>
<keyword evidence="1" id="KW-0479">Metal-binding</keyword>
<dbReference type="Proteomes" id="UP001218188">
    <property type="component" value="Unassembled WGS sequence"/>
</dbReference>
<keyword evidence="1" id="KW-0862">Zinc</keyword>
<accession>A0AAD6SR57</accession>
<feature type="region of interest" description="Disordered" evidence="2">
    <location>
        <begin position="423"/>
        <end position="445"/>
    </location>
</feature>